<name>A0A915L5H2_ROMCU</name>
<keyword evidence="1" id="KW-1185">Reference proteome</keyword>
<protein>
    <submittedName>
        <fullName evidence="2">Uncharacterized protein</fullName>
    </submittedName>
</protein>
<dbReference type="Proteomes" id="UP000887565">
    <property type="component" value="Unplaced"/>
</dbReference>
<evidence type="ECO:0000313" key="1">
    <source>
        <dbReference type="Proteomes" id="UP000887565"/>
    </source>
</evidence>
<sequence length="77" mass="8819">MDIFWITSQSQNDDETSANRSIKVTNRATLGNYPSNDYLPSQFSNPNIDKFQVGNALQAKMKESNISYLFHFLLNPM</sequence>
<evidence type="ECO:0000313" key="2">
    <source>
        <dbReference type="WBParaSite" id="nRc.2.0.1.t46007-RA"/>
    </source>
</evidence>
<accession>A0A915L5H2</accession>
<reference evidence="2" key="1">
    <citation type="submission" date="2022-11" db="UniProtKB">
        <authorList>
            <consortium name="WormBaseParasite"/>
        </authorList>
    </citation>
    <scope>IDENTIFICATION</scope>
</reference>
<dbReference type="AlphaFoldDB" id="A0A915L5H2"/>
<organism evidence="1 2">
    <name type="scientific">Romanomermis culicivorax</name>
    <name type="common">Nematode worm</name>
    <dbReference type="NCBI Taxonomy" id="13658"/>
    <lineage>
        <taxon>Eukaryota</taxon>
        <taxon>Metazoa</taxon>
        <taxon>Ecdysozoa</taxon>
        <taxon>Nematoda</taxon>
        <taxon>Enoplea</taxon>
        <taxon>Dorylaimia</taxon>
        <taxon>Mermithida</taxon>
        <taxon>Mermithoidea</taxon>
        <taxon>Mermithidae</taxon>
        <taxon>Romanomermis</taxon>
    </lineage>
</organism>
<dbReference type="WBParaSite" id="nRc.2.0.1.t46007-RA">
    <property type="protein sequence ID" value="nRc.2.0.1.t46007-RA"/>
    <property type="gene ID" value="nRc.2.0.1.g46007"/>
</dbReference>
<proteinExistence type="predicted"/>